<protein>
    <submittedName>
        <fullName evidence="2">Uncharacterized protein</fullName>
    </submittedName>
</protein>
<proteinExistence type="predicted"/>
<name>A0A7Y6IXH6_9ACTN</name>
<keyword evidence="1" id="KW-1133">Transmembrane helix</keyword>
<feature type="transmembrane region" description="Helical" evidence="1">
    <location>
        <begin position="51"/>
        <end position="69"/>
    </location>
</feature>
<sequence length="141" mass="14522">MTTPDPTDALARSSLHTARILIAAYATLSLLTVAAIAVLSAVAPSLVSPQAWVRGVIVAATSILTLGFARRAARRAGDRALLRLRIVLVVILVAVVGVLLFVPLPGWMVAEQGVCGLLLLCAAVLAFRASPAGPAAPGPRR</sequence>
<evidence type="ECO:0000313" key="2">
    <source>
        <dbReference type="EMBL" id="NUW46227.1"/>
    </source>
</evidence>
<dbReference type="EMBL" id="JABWGO010000015">
    <property type="protein sequence ID" value="NUW46227.1"/>
    <property type="molecule type" value="Genomic_DNA"/>
</dbReference>
<organism evidence="2 3">
    <name type="scientific">Nonomuraea rhodomycinica</name>
    <dbReference type="NCBI Taxonomy" id="1712872"/>
    <lineage>
        <taxon>Bacteria</taxon>
        <taxon>Bacillati</taxon>
        <taxon>Actinomycetota</taxon>
        <taxon>Actinomycetes</taxon>
        <taxon>Streptosporangiales</taxon>
        <taxon>Streptosporangiaceae</taxon>
        <taxon>Nonomuraea</taxon>
    </lineage>
</organism>
<comment type="caution">
    <text evidence="2">The sequence shown here is derived from an EMBL/GenBank/DDBJ whole genome shotgun (WGS) entry which is preliminary data.</text>
</comment>
<reference evidence="2 3" key="1">
    <citation type="submission" date="2020-06" db="EMBL/GenBank/DDBJ databases">
        <authorList>
            <person name="Chanama M."/>
        </authorList>
    </citation>
    <scope>NUCLEOTIDE SEQUENCE [LARGE SCALE GENOMIC DNA]</scope>
    <source>
        <strain evidence="2 3">TBRC6557</strain>
    </source>
</reference>
<keyword evidence="1" id="KW-0472">Membrane</keyword>
<feature type="transmembrane region" description="Helical" evidence="1">
    <location>
        <begin position="20"/>
        <end position="39"/>
    </location>
</feature>
<feature type="transmembrane region" description="Helical" evidence="1">
    <location>
        <begin position="107"/>
        <end position="127"/>
    </location>
</feature>
<dbReference type="Proteomes" id="UP000546126">
    <property type="component" value="Unassembled WGS sequence"/>
</dbReference>
<evidence type="ECO:0000313" key="3">
    <source>
        <dbReference type="Proteomes" id="UP000546126"/>
    </source>
</evidence>
<gene>
    <name evidence="2" type="ORF">HT134_39850</name>
</gene>
<dbReference type="AlphaFoldDB" id="A0A7Y6IXH6"/>
<keyword evidence="3" id="KW-1185">Reference proteome</keyword>
<accession>A0A7Y6IXH6</accession>
<feature type="transmembrane region" description="Helical" evidence="1">
    <location>
        <begin position="81"/>
        <end position="101"/>
    </location>
</feature>
<dbReference type="RefSeq" id="WP_175605694.1">
    <property type="nucleotide sequence ID" value="NZ_JABWGO010000015.1"/>
</dbReference>
<keyword evidence="1" id="KW-0812">Transmembrane</keyword>
<evidence type="ECO:0000256" key="1">
    <source>
        <dbReference type="SAM" id="Phobius"/>
    </source>
</evidence>